<dbReference type="SUPFAM" id="SSF46785">
    <property type="entry name" value="Winged helix' DNA-binding domain"/>
    <property type="match status" value="1"/>
</dbReference>
<feature type="domain" description="DnaD N-terminal" evidence="3">
    <location>
        <begin position="17"/>
        <end position="116"/>
    </location>
</feature>
<keyword evidence="6" id="KW-1185">Reference proteome</keyword>
<evidence type="ECO:0000313" key="5">
    <source>
        <dbReference type="EMBL" id="KRN33975.1"/>
    </source>
</evidence>
<organism evidence="4 7">
    <name type="scientific">Lactobacillus selangorensis</name>
    <dbReference type="NCBI Taxonomy" id="81857"/>
    <lineage>
        <taxon>Bacteria</taxon>
        <taxon>Bacillati</taxon>
        <taxon>Bacillota</taxon>
        <taxon>Bacilli</taxon>
        <taxon>Lactobacillales</taxon>
        <taxon>Lactobacillaceae</taxon>
        <taxon>Lactobacillus</taxon>
    </lineage>
</organism>
<sequence>MPEKALTEFLTAGETTISNLILAHYHEIGMTDEQLLLYLQLQSFTQRGNGFPDLNEIAKRLNCEPGHLFELLHGMIQQKLIVLESVPDKQGKLQDHYDLTPIFDKLLALTQQADDQQVETAQQTARAEVFNQIEREFGRPLSPIETETIADWLDSDHYQPEMIEMALREAVLNQAYSLKYMDRILLNWERKNIHTKEQVQKERERHNRL</sequence>
<dbReference type="Proteomes" id="UP000051645">
    <property type="component" value="Unassembled WGS sequence"/>
</dbReference>
<dbReference type="EMBL" id="JQAZ01000001">
    <property type="protein sequence ID" value="KRN33975.1"/>
    <property type="molecule type" value="Genomic_DNA"/>
</dbReference>
<dbReference type="Proteomes" id="UP000051751">
    <property type="component" value="Unassembled WGS sequence"/>
</dbReference>
<comment type="similarity">
    <text evidence="1">Belongs to the DnaB/DnaD family.</text>
</comment>
<dbReference type="PANTHER" id="PTHR37293">
    <property type="entry name" value="PHAGE REPLICATION PROTEIN-RELATED"/>
    <property type="match status" value="1"/>
</dbReference>
<dbReference type="OrthoDB" id="9770238at2"/>
<dbReference type="NCBIfam" id="TIGR01446">
    <property type="entry name" value="DnaD_dom"/>
    <property type="match status" value="1"/>
</dbReference>
<dbReference type="Pfam" id="PF07261">
    <property type="entry name" value="DnaB_2"/>
    <property type="match status" value="1"/>
</dbReference>
<evidence type="ECO:0000256" key="1">
    <source>
        <dbReference type="ARBA" id="ARBA00093462"/>
    </source>
</evidence>
<dbReference type="Pfam" id="PF21984">
    <property type="entry name" value="DnaD_N"/>
    <property type="match status" value="1"/>
</dbReference>
<dbReference type="SUPFAM" id="SSF158499">
    <property type="entry name" value="DnaD domain-like"/>
    <property type="match status" value="1"/>
</dbReference>
<dbReference type="PATRIC" id="fig|81857.3.peg.385"/>
<proteinExistence type="inferred from homology"/>
<evidence type="ECO:0000259" key="3">
    <source>
        <dbReference type="Pfam" id="PF21984"/>
    </source>
</evidence>
<dbReference type="Gene3D" id="1.10.10.10">
    <property type="entry name" value="Winged helix-like DNA-binding domain superfamily/Winged helix DNA-binding domain"/>
    <property type="match status" value="1"/>
</dbReference>
<dbReference type="PANTHER" id="PTHR37293:SF6">
    <property type="entry name" value="DNA REPLICATION PROTEIN DNAD"/>
    <property type="match status" value="1"/>
</dbReference>
<evidence type="ECO:0000313" key="6">
    <source>
        <dbReference type="Proteomes" id="UP000051645"/>
    </source>
</evidence>
<dbReference type="InterPro" id="IPR053843">
    <property type="entry name" value="DnaD_N"/>
</dbReference>
<evidence type="ECO:0000313" key="4">
    <source>
        <dbReference type="EMBL" id="KRN29495.1"/>
    </source>
</evidence>
<dbReference type="InterPro" id="IPR034829">
    <property type="entry name" value="DnaD-like_sf"/>
</dbReference>
<dbReference type="InterPro" id="IPR006343">
    <property type="entry name" value="DnaB/C_C"/>
</dbReference>
<protein>
    <submittedName>
        <fullName evidence="4">Primosome component related protein</fullName>
    </submittedName>
</protein>
<dbReference type="InterPro" id="IPR036390">
    <property type="entry name" value="WH_DNA-bd_sf"/>
</dbReference>
<gene>
    <name evidence="4" type="ORF">IV38_GL000380</name>
    <name evidence="5" type="ORF">IV40_GL000288</name>
</gene>
<evidence type="ECO:0000259" key="2">
    <source>
        <dbReference type="Pfam" id="PF07261"/>
    </source>
</evidence>
<accession>A0A0R2FVG8</accession>
<comment type="caution">
    <text evidence="4">The sequence shown here is derived from an EMBL/GenBank/DDBJ whole genome shotgun (WGS) entry which is preliminary data.</text>
</comment>
<dbReference type="EMBL" id="JQAT01000001">
    <property type="protein sequence ID" value="KRN29495.1"/>
    <property type="molecule type" value="Genomic_DNA"/>
</dbReference>
<dbReference type="InterPro" id="IPR053162">
    <property type="entry name" value="DnaD"/>
</dbReference>
<evidence type="ECO:0000313" key="7">
    <source>
        <dbReference type="Proteomes" id="UP000051751"/>
    </source>
</evidence>
<dbReference type="AlphaFoldDB" id="A0A0R2FVG8"/>
<dbReference type="InterPro" id="IPR036388">
    <property type="entry name" value="WH-like_DNA-bd_sf"/>
</dbReference>
<dbReference type="Gene3D" id="1.10.10.630">
    <property type="entry name" value="DnaD domain-like"/>
    <property type="match status" value="1"/>
</dbReference>
<feature type="domain" description="DnaB/C C-terminal" evidence="2">
    <location>
        <begin position="130"/>
        <end position="202"/>
    </location>
</feature>
<reference evidence="6 7" key="1">
    <citation type="journal article" date="2015" name="Genome Announc.">
        <title>Expanding the biotechnology potential of lactobacilli through comparative genomics of 213 strains and associated genera.</title>
        <authorList>
            <person name="Sun Z."/>
            <person name="Harris H.M."/>
            <person name="McCann A."/>
            <person name="Guo C."/>
            <person name="Argimon S."/>
            <person name="Zhang W."/>
            <person name="Yang X."/>
            <person name="Jeffery I.B."/>
            <person name="Cooney J.C."/>
            <person name="Kagawa T.F."/>
            <person name="Liu W."/>
            <person name="Song Y."/>
            <person name="Salvetti E."/>
            <person name="Wrobel A."/>
            <person name="Rasinkangas P."/>
            <person name="Parkhill J."/>
            <person name="Rea M.C."/>
            <person name="O'Sullivan O."/>
            <person name="Ritari J."/>
            <person name="Douillard F.P."/>
            <person name="Paul Ross R."/>
            <person name="Yang R."/>
            <person name="Briner A.E."/>
            <person name="Felis G.E."/>
            <person name="de Vos W.M."/>
            <person name="Barrangou R."/>
            <person name="Klaenhammer T.R."/>
            <person name="Caufield P.W."/>
            <person name="Cui Y."/>
            <person name="Zhang H."/>
            <person name="O'Toole P.W."/>
        </authorList>
    </citation>
    <scope>NUCLEOTIDE SEQUENCE [LARGE SCALE GENOMIC DNA]</scope>
    <source>
        <strain evidence="4 7">ATCC BAA-66</strain>
        <strain evidence="5 6">DSM 13344</strain>
    </source>
</reference>
<name>A0A0R2FVG8_9LACO</name>
<dbReference type="RefSeq" id="WP_057768582.1">
    <property type="nucleotide sequence ID" value="NZ_JQAT01000001.1"/>
</dbReference>
<dbReference type="STRING" id="81857.IV38_GL000380"/>